<gene>
    <name evidence="1" type="ORF">GRB80_10645</name>
</gene>
<proteinExistence type="predicted"/>
<dbReference type="SUPFAM" id="SSF55073">
    <property type="entry name" value="Nucleotide cyclase"/>
    <property type="match status" value="1"/>
</dbReference>
<dbReference type="Gene3D" id="3.30.70.1230">
    <property type="entry name" value="Nucleotide cyclase"/>
    <property type="match status" value="1"/>
</dbReference>
<dbReference type="AlphaFoldDB" id="A0A7X5AM06"/>
<sequence length="220" mass="24540">MFEKTTPTQRIAVLTGDVVDSRKVSDRRRLYRLLDDSLQRLARQQQGHAERFRGDGFQIALPRARHAMTAAIALRAALIEHSEPDQRWDARIAVAVGPARWHADLRIAEADDAPFVASGHRLDRLGEGSEHLALTLLDDPDDGSLALLMRFLDDLLAGWSPYSAEVVQLSLERTLSQQAMATHLGISQPSVYKRLKAARWPLLSDTLAYLETRLADKDAG</sequence>
<evidence type="ECO:0000313" key="2">
    <source>
        <dbReference type="Proteomes" id="UP000448235"/>
    </source>
</evidence>
<dbReference type="RefSeq" id="WP_132043942.1">
    <property type="nucleotide sequence ID" value="NZ_JARWMY010000011.1"/>
</dbReference>
<reference evidence="1 2" key="1">
    <citation type="submission" date="2019-12" db="EMBL/GenBank/DDBJ databases">
        <title>Draft genome sequencing of Halomonas icarensis D1-1.</title>
        <authorList>
            <person name="Pandiyan K."/>
            <person name="Kushwaha P."/>
            <person name="Gowdham M."/>
            <person name="Chakdar H."/>
            <person name="Singh A."/>
            <person name="Kumar M."/>
            <person name="Saxena A.K."/>
        </authorList>
    </citation>
    <scope>NUCLEOTIDE SEQUENCE [LARGE SCALE GENOMIC DNA]</scope>
    <source>
        <strain evidence="1 2">D1-1</strain>
    </source>
</reference>
<name>A0A7X5AM06_9GAMM</name>
<organism evidence="1 2">
    <name type="scientific">Halomonas icarae</name>
    <dbReference type="NCBI Taxonomy" id="2691040"/>
    <lineage>
        <taxon>Bacteria</taxon>
        <taxon>Pseudomonadati</taxon>
        <taxon>Pseudomonadota</taxon>
        <taxon>Gammaproteobacteria</taxon>
        <taxon>Oceanospirillales</taxon>
        <taxon>Halomonadaceae</taxon>
        <taxon>Halomonas</taxon>
    </lineage>
</organism>
<dbReference type="InterPro" id="IPR029787">
    <property type="entry name" value="Nucleotide_cyclase"/>
</dbReference>
<keyword evidence="2" id="KW-1185">Reference proteome</keyword>
<dbReference type="Proteomes" id="UP000448235">
    <property type="component" value="Unassembled WGS sequence"/>
</dbReference>
<evidence type="ECO:0000313" key="1">
    <source>
        <dbReference type="EMBL" id="NAW13306.1"/>
    </source>
</evidence>
<comment type="caution">
    <text evidence="1">The sequence shown here is derived from an EMBL/GenBank/DDBJ whole genome shotgun (WGS) entry which is preliminary data.</text>
</comment>
<dbReference type="EMBL" id="WUTS01000001">
    <property type="protein sequence ID" value="NAW13306.1"/>
    <property type="molecule type" value="Genomic_DNA"/>
</dbReference>
<protein>
    <submittedName>
        <fullName evidence="1">Uncharacterized protein</fullName>
    </submittedName>
</protein>
<accession>A0A7X5AM06</accession>